<dbReference type="InterPro" id="IPR013783">
    <property type="entry name" value="Ig-like_fold"/>
</dbReference>
<comment type="catalytic activity">
    <reaction evidence="1">
        <text>Endohydrolysis of (1-&gt;4)-alpha-D-glucosidic linkages in polysaccharides containing three or more (1-&gt;4)-alpha-linked D-glucose units.</text>
        <dbReference type="EC" id="3.2.1.1"/>
    </reaction>
</comment>
<evidence type="ECO:0000259" key="9">
    <source>
        <dbReference type="Pfam" id="PF17210"/>
    </source>
</evidence>
<dbReference type="InterPro" id="IPR013784">
    <property type="entry name" value="Carb-bd-like_fold"/>
</dbReference>
<dbReference type="InterPro" id="IPR012334">
    <property type="entry name" value="Pectin_lyas_fold"/>
</dbReference>
<dbReference type="InterPro" id="IPR011050">
    <property type="entry name" value="Pectin_lyase_fold/virulence"/>
</dbReference>
<dbReference type="Gene3D" id="2.60.40.10">
    <property type="entry name" value="Immunoglobulins"/>
    <property type="match status" value="3"/>
</dbReference>
<sequence>MHHGRSMVNTVHALSSGSRRARFLPALTLFLALLAPAAAHGSAMTVHARDLATNAVLGQFTYLVNVDNTRDPHAANVLDRTGVAPTESNSPIVAEGDQSSPTTPNLAPGRYLVSVRSPDHKLWGKHVTIPASDPPSTDVTVALRNTPLPLGKIRVFVFADNAWTNGAPDTEEGGLQGFHVTLEEQTNSQVSVDYFNHPLCGGTCLTENDGFVQIDNLGPATYFIYVTPPNTPCDSANPNSRWTQTTTIDGGLGLQAGVEENSDGTGAPGEQLWEPPNRRTAYWFGFVCSSMGFATAGTGSISGQALNWVGWPPFDVLVPDASEPVEEPYIALSDSTTDRTVFVGRGDSAGNFAVQGVPPGTYNMAVWDEQLSYIIRFLPVTVAAGEQVDVGQLGVSRWFGWLDGDVFMDTNKNGVRDDGEPGIGNTDVDQRWRDGSIKEETFTDGTGHYEYPTAEGGPLGKWFIGEQGFARFSALPGAFVHDEYDPNIVHHVPTDLGGALLTNQLITEGHRATVDWGKQQYDPGKPGQIVGITYFATTRNEFDARFQAHENYEPGIPDVTVRLEAPNGTVLNEYVTDHWLQPSDGDGQSCDVLDSLGADLSGELNPLVGPHCVEVPLAGNETKDGAFDGGYAFADYCPVARGGFDHFDDNGDTVCHDGQGPQDLVAGTYVTHVLMPQDAGGRPLYHIVREEDVNVDLGSTFVPAIPPPPCAGDPHTVHIDPVVMPRGSPYDGQDRPLCDKRLIVLQNNQNANADFFMQTNFANGKDVAEPGRIVGLVSDDIYFDTDKHSIWYGEPRPLANLPIGIRDYNMRLLTTVDTSENGAYEALLPSTETFNCPIPQGPCPGMYVVVVNDPGDKDHPNPNYNPDYLTASSAWDVWPGQTDQLDTPLDPISGTGCEPATGTPELLQVDKPGRALGEQGPFVRSGDATAANRRITLHGVNFGTIGTGGNAGQVTLSDSRALQSRTFTGLATAAQLANLNVGGIVSWSDTSIVLQVPAVQALLFQAGPRQLLIRKQGGDGALTTVNGITVHVLGSGYDPPVVKVPPATANGTQLQTAINAAPANSLVVLGEGTYRENVLMWKPLKLQGLGVGGAVGTVEPGGPPAEDPRFLITGSAINGAFFADNQTSWNAALTAAGTMTGVNTAHPVLKGAALTVAASAATGAYPSGLGAARIDGIGIFNGHGEGAGGIQLQAATSNLQLTNDVLEHNGGVFGGGIGIGQPYYDANNQGVKVLYDRVLGNGGLTRSGGLGIFRSSNNYEIANSVICSNFGVEYGAGISHWGRSPGGSIHDNQIYYNEAVDSGAGIAISEETPLPVNGQNVLGTGSGAVDIDRNRIQSNYSGDDGGGLFIMNAQGARINLRTNLIVANGAADIGGAVMLDDSTNVAIVNNTIANNVSTASSENSDGNRHSAGLASEANDPLFQATIPGGPRFSRPVALFNNIFWNNQAFTLSQPGPGATLVNAGFLDFEVRGTLNAADRFEPRYSLMTNGEQLAGDGSSVTIPGGGAPIVGFPTNAGQNGNVTGVDPLFVAPVLLELTVTGSRLDPQVAAVTLTGADPPVGLPGDYHLQPALGSNQISGAVDRGVHCSNTPVPPPLNPLGACPAGGIEAPNLATDIDGQLRPQLRTLRARTPWDFGADERPTVG</sequence>
<keyword evidence="4" id="KW-0964">Secreted</keyword>
<dbReference type="RefSeq" id="WP_270044052.1">
    <property type="nucleotide sequence ID" value="NZ_JAPDOD010000038.1"/>
</dbReference>
<evidence type="ECO:0000256" key="5">
    <source>
        <dbReference type="ARBA" id="ARBA00022729"/>
    </source>
</evidence>
<accession>A0A9X3MXW7</accession>
<gene>
    <name evidence="10" type="ORF">OM076_31315</name>
</gene>
<evidence type="ECO:0000259" key="8">
    <source>
        <dbReference type="Pfam" id="PF05048"/>
    </source>
</evidence>
<evidence type="ECO:0000313" key="11">
    <source>
        <dbReference type="Proteomes" id="UP001149140"/>
    </source>
</evidence>
<evidence type="ECO:0000256" key="4">
    <source>
        <dbReference type="ARBA" id="ARBA00022525"/>
    </source>
</evidence>
<dbReference type="Pfam" id="PF17210">
    <property type="entry name" value="SdrD_B"/>
    <property type="match status" value="1"/>
</dbReference>
<comment type="caution">
    <text evidence="10">The sequence shown here is derived from an EMBL/GenBank/DDBJ whole genome shotgun (WGS) entry which is preliminary data.</text>
</comment>
<dbReference type="SUPFAM" id="SSF49452">
    <property type="entry name" value="Starch-binding domain-like"/>
    <property type="match status" value="1"/>
</dbReference>
<comment type="subcellular location">
    <subcellularLocation>
        <location evidence="2">Secreted</location>
    </subcellularLocation>
</comment>
<dbReference type="SMART" id="SM00710">
    <property type="entry name" value="PbH1"/>
    <property type="match status" value="4"/>
</dbReference>
<evidence type="ECO:0000256" key="6">
    <source>
        <dbReference type="SAM" id="MobiDB-lite"/>
    </source>
</evidence>
<dbReference type="InterPro" id="IPR033764">
    <property type="entry name" value="Sdr_B"/>
</dbReference>
<feature type="domain" description="Periplasmic copper-binding protein NosD beta helix" evidence="8">
    <location>
        <begin position="1252"/>
        <end position="1411"/>
    </location>
</feature>
<dbReference type="GO" id="GO:0005975">
    <property type="term" value="P:carbohydrate metabolic process"/>
    <property type="evidence" value="ECO:0007669"/>
    <property type="project" value="UniProtKB-ARBA"/>
</dbReference>
<dbReference type="Pfam" id="PF05048">
    <property type="entry name" value="NosD"/>
    <property type="match status" value="1"/>
</dbReference>
<feature type="domain" description="SD-repeat containing protein B" evidence="9">
    <location>
        <begin position="406"/>
        <end position="453"/>
    </location>
</feature>
<evidence type="ECO:0000256" key="7">
    <source>
        <dbReference type="SAM" id="SignalP"/>
    </source>
</evidence>
<dbReference type="Gene3D" id="2.60.40.1120">
    <property type="entry name" value="Carboxypeptidase-like, regulatory domain"/>
    <property type="match status" value="1"/>
</dbReference>
<name>A0A9X3MXW7_9ACTN</name>
<organism evidence="10 11">
    <name type="scientific">Solirubrobacter ginsenosidimutans</name>
    <dbReference type="NCBI Taxonomy" id="490573"/>
    <lineage>
        <taxon>Bacteria</taxon>
        <taxon>Bacillati</taxon>
        <taxon>Actinomycetota</taxon>
        <taxon>Thermoleophilia</taxon>
        <taxon>Solirubrobacterales</taxon>
        <taxon>Solirubrobacteraceae</taxon>
        <taxon>Solirubrobacter</taxon>
    </lineage>
</organism>
<feature type="compositionally biased region" description="Polar residues" evidence="6">
    <location>
        <begin position="86"/>
        <end position="105"/>
    </location>
</feature>
<dbReference type="EC" id="3.2.1.1" evidence="3"/>
<dbReference type="InterPro" id="IPR006626">
    <property type="entry name" value="PbH1"/>
</dbReference>
<dbReference type="GO" id="GO:0005576">
    <property type="term" value="C:extracellular region"/>
    <property type="evidence" value="ECO:0007669"/>
    <property type="project" value="UniProtKB-SubCell"/>
</dbReference>
<keyword evidence="5 7" id="KW-0732">Signal</keyword>
<evidence type="ECO:0000256" key="1">
    <source>
        <dbReference type="ARBA" id="ARBA00000548"/>
    </source>
</evidence>
<dbReference type="GO" id="GO:0030246">
    <property type="term" value="F:carbohydrate binding"/>
    <property type="evidence" value="ECO:0007669"/>
    <property type="project" value="InterPro"/>
</dbReference>
<dbReference type="GO" id="GO:0004556">
    <property type="term" value="F:alpha-amylase activity"/>
    <property type="evidence" value="ECO:0007669"/>
    <property type="project" value="UniProtKB-EC"/>
</dbReference>
<feature type="signal peptide" evidence="7">
    <location>
        <begin position="1"/>
        <end position="48"/>
    </location>
</feature>
<evidence type="ECO:0000256" key="2">
    <source>
        <dbReference type="ARBA" id="ARBA00004613"/>
    </source>
</evidence>
<evidence type="ECO:0000256" key="3">
    <source>
        <dbReference type="ARBA" id="ARBA00012595"/>
    </source>
</evidence>
<dbReference type="EMBL" id="JAPDOD010000038">
    <property type="protein sequence ID" value="MDA0164800.1"/>
    <property type="molecule type" value="Genomic_DNA"/>
</dbReference>
<dbReference type="InterPro" id="IPR007742">
    <property type="entry name" value="NosD_dom"/>
</dbReference>
<dbReference type="SUPFAM" id="SSF51126">
    <property type="entry name" value="Pectin lyase-like"/>
    <property type="match status" value="1"/>
</dbReference>
<protein>
    <recommendedName>
        <fullName evidence="3">alpha-amylase</fullName>
        <ecNumber evidence="3">3.2.1.1</ecNumber>
    </recommendedName>
</protein>
<feature type="chain" id="PRO_5040916402" description="alpha-amylase" evidence="7">
    <location>
        <begin position="49"/>
        <end position="1644"/>
    </location>
</feature>
<evidence type="ECO:0000313" key="10">
    <source>
        <dbReference type="EMBL" id="MDA0164800.1"/>
    </source>
</evidence>
<keyword evidence="11" id="KW-1185">Reference proteome</keyword>
<feature type="region of interest" description="Disordered" evidence="6">
    <location>
        <begin position="82"/>
        <end position="105"/>
    </location>
</feature>
<dbReference type="Gene3D" id="2.160.20.10">
    <property type="entry name" value="Single-stranded right-handed beta-helix, Pectin lyase-like"/>
    <property type="match status" value="1"/>
</dbReference>
<proteinExistence type="predicted"/>
<dbReference type="Proteomes" id="UP001149140">
    <property type="component" value="Unassembled WGS sequence"/>
</dbReference>
<reference evidence="10" key="1">
    <citation type="submission" date="2022-10" db="EMBL/GenBank/DDBJ databases">
        <title>The WGS of Solirubrobacter ginsenosidimutans DSM 21036.</title>
        <authorList>
            <person name="Jiang Z."/>
        </authorList>
    </citation>
    <scope>NUCLEOTIDE SEQUENCE</scope>
    <source>
        <strain evidence="10">DSM 21036</strain>
    </source>
</reference>